<accession>A0A2A2TQB8</accession>
<evidence type="ECO:0000313" key="2">
    <source>
        <dbReference type="Proteomes" id="UP000218238"/>
    </source>
</evidence>
<comment type="caution">
    <text evidence="1">The sequence shown here is derived from an EMBL/GenBank/DDBJ whole genome shotgun (WGS) entry which is preliminary data.</text>
</comment>
<keyword evidence="2" id="KW-1185">Reference proteome</keyword>
<dbReference type="AlphaFoldDB" id="A0A2A2TQB8"/>
<proteinExistence type="predicted"/>
<sequence>MAIRLHSFVITEKRYVQVESQPYHITGLLKRIINSANIRGCDFIDIHNAYYSCEEDGTVTFYQANRPEIECPGIWTYLLYECPKSQEKIFRDSKVSTSIEPLYKLLAGEKLIQETVNINQYLEYQYREGEYLDVMLPYSWDNLEGRKISQLILNEYTAFKSSKIFTEGVGKEYMGVVLEEFIQAGSEILESGGKLNEFESVQCGILKKIKIDEMANLILSYNDYRIWQTLLPSNSKAVEYAFDVALHQMSYIK</sequence>
<dbReference type="EMBL" id="NTFS01000004">
    <property type="protein sequence ID" value="PAX60632.1"/>
    <property type="molecule type" value="Genomic_DNA"/>
</dbReference>
<reference evidence="1 2" key="1">
    <citation type="submission" date="2017-08" db="EMBL/GenBank/DDBJ databases">
        <title>Draft genome sequence of filamentous cyanobacterium Calothrix elsteri CCALA 953.</title>
        <authorList>
            <person name="Gagunashvili A.N."/>
            <person name="Elster J."/>
            <person name="Andresson O.S."/>
        </authorList>
    </citation>
    <scope>NUCLEOTIDE SEQUENCE [LARGE SCALE GENOMIC DNA]</scope>
    <source>
        <strain evidence="1 2">CCALA 953</strain>
    </source>
</reference>
<organism evidence="1 2">
    <name type="scientific">Brunnivagina elsteri CCALA 953</name>
    <dbReference type="NCBI Taxonomy" id="987040"/>
    <lineage>
        <taxon>Bacteria</taxon>
        <taxon>Bacillati</taxon>
        <taxon>Cyanobacteriota</taxon>
        <taxon>Cyanophyceae</taxon>
        <taxon>Nostocales</taxon>
        <taxon>Calotrichaceae</taxon>
        <taxon>Brunnivagina</taxon>
    </lineage>
</organism>
<name>A0A2A2TQB8_9CYAN</name>
<protein>
    <submittedName>
        <fullName evidence="1">Uncharacterized protein</fullName>
    </submittedName>
</protein>
<gene>
    <name evidence="1" type="ORF">CK510_00830</name>
</gene>
<evidence type="ECO:0000313" key="1">
    <source>
        <dbReference type="EMBL" id="PAX60632.1"/>
    </source>
</evidence>
<dbReference type="Proteomes" id="UP000218238">
    <property type="component" value="Unassembled WGS sequence"/>
</dbReference>
<dbReference type="RefSeq" id="WP_095719870.1">
    <property type="nucleotide sequence ID" value="NZ_NTFS01000004.1"/>
</dbReference>
<dbReference type="OrthoDB" id="513115at2"/>